<evidence type="ECO:0000313" key="2">
    <source>
        <dbReference type="Proteomes" id="UP000037247"/>
    </source>
</evidence>
<organism evidence="1 2">
    <name type="scientific">Gordonia jacobaea</name>
    <dbReference type="NCBI Taxonomy" id="122202"/>
    <lineage>
        <taxon>Bacteria</taxon>
        <taxon>Bacillati</taxon>
        <taxon>Actinomycetota</taxon>
        <taxon>Actinomycetes</taxon>
        <taxon>Mycobacteriales</taxon>
        <taxon>Gordoniaceae</taxon>
        <taxon>Gordonia</taxon>
    </lineage>
</organism>
<keyword evidence="2" id="KW-1185">Reference proteome</keyword>
<dbReference type="EMBL" id="LDTZ01000022">
    <property type="protein sequence ID" value="KNA89763.1"/>
    <property type="molecule type" value="Genomic_DNA"/>
</dbReference>
<sequence>MCAARIRILAASTIVVAILVGAIVGGPAVAAPPTHGSTAPAPGPATGLGPVGTSLMHGDLWSSDSTPFAGPGKSARLAASSIPGGACAATFVGRDGMPVSLCTQFVGIAPLQVAVATVTLFDPTTAVPIARKQLTKGGLLGGVYGYLDDRDRVVVADGSGAILRVAHRHSTQGWQLYIDDRVDLKGHVPAGDAVTALAPDFAGRVWFVTTHGVVGRVDAARRVRSTHLPAGEDLGNGLSVRASGVSVISTHALYEMRAGVDGTPEVVWRRAYDRGAARRPGQLTWGSGTTPTYFGPGGDGWVAIVDNASRPQLIVYDSNTGSTVCRMPAFGSSGQGTENSPMAWGNSLIIPSTYGYQYPPMAVSGPSVPANAPFVGGSTRIDVSAGQCHRVWENGDRLASLPRLSRADGLIHGLGYGPYRPGSIQQVGPIDYIATDFATGARVRTLHVGDGPVDEPLELTGTIAPDGSLWQATVSRMLKIARR</sequence>
<comment type="caution">
    <text evidence="1">The sequence shown here is derived from an EMBL/GenBank/DDBJ whole genome shotgun (WGS) entry which is preliminary data.</text>
</comment>
<proteinExistence type="predicted"/>
<gene>
    <name evidence="1" type="ORF">ABW18_18920</name>
</gene>
<accession>A0ABR5I7U6</accession>
<reference evidence="1 2" key="1">
    <citation type="submission" date="2015-05" db="EMBL/GenBank/DDBJ databases">
        <title>Draft genome sequence of the bacterium Gordonia jacobaea a new member of the Gordonia genus.</title>
        <authorList>
            <person name="Jimenez-Galisteo G."/>
            <person name="Dominguez A."/>
            <person name="Munoz E."/>
            <person name="Vinas M."/>
        </authorList>
    </citation>
    <scope>NUCLEOTIDE SEQUENCE [LARGE SCALE GENOMIC DNA]</scope>
    <source>
        <strain evidence="2">mv1</strain>
    </source>
</reference>
<dbReference type="Proteomes" id="UP000037247">
    <property type="component" value="Unassembled WGS sequence"/>
</dbReference>
<evidence type="ECO:0000313" key="1">
    <source>
        <dbReference type="EMBL" id="KNA89763.1"/>
    </source>
</evidence>
<name>A0ABR5I7U6_9ACTN</name>
<protein>
    <submittedName>
        <fullName evidence="1">Uncharacterized protein</fullName>
    </submittedName>
</protein>
<dbReference type="RefSeq" id="WP_049700543.1">
    <property type="nucleotide sequence ID" value="NZ_JAQDQF010000004.1"/>
</dbReference>